<keyword evidence="5 8" id="KW-0326">Glycosidase</keyword>
<proteinExistence type="predicted"/>
<dbReference type="AlphaFoldDB" id="A0AAN2BM07"/>
<accession>A0AAN2BM07</accession>
<evidence type="ECO:0000256" key="4">
    <source>
        <dbReference type="ARBA" id="ARBA00023180"/>
    </source>
</evidence>
<dbReference type="PANTHER" id="PTHR43730">
    <property type="entry name" value="BETA-MANNOSIDASE"/>
    <property type="match status" value="1"/>
</dbReference>
<dbReference type="Pfam" id="PF17753">
    <property type="entry name" value="Ig_mannosidase"/>
    <property type="match status" value="1"/>
</dbReference>
<evidence type="ECO:0000259" key="6">
    <source>
        <dbReference type="Pfam" id="PF17753"/>
    </source>
</evidence>
<dbReference type="InterPro" id="IPR017853">
    <property type="entry name" value="GH"/>
</dbReference>
<evidence type="ECO:0000256" key="5">
    <source>
        <dbReference type="ARBA" id="ARBA00023295"/>
    </source>
</evidence>
<dbReference type="GO" id="GO:0004567">
    <property type="term" value="F:beta-mannosidase activity"/>
    <property type="evidence" value="ECO:0007669"/>
    <property type="project" value="UniProtKB-EC"/>
</dbReference>
<dbReference type="InterPro" id="IPR041625">
    <property type="entry name" value="Beta-mannosidase_Ig"/>
</dbReference>
<dbReference type="InterPro" id="IPR054593">
    <property type="entry name" value="Beta-mannosidase-like_N2"/>
</dbReference>
<dbReference type="PANTHER" id="PTHR43730:SF1">
    <property type="entry name" value="BETA-MANNOSIDASE"/>
    <property type="match status" value="1"/>
</dbReference>
<dbReference type="SUPFAM" id="SSF49785">
    <property type="entry name" value="Galactose-binding domain-like"/>
    <property type="match status" value="1"/>
</dbReference>
<dbReference type="InterPro" id="IPR013783">
    <property type="entry name" value="Ig-like_fold"/>
</dbReference>
<keyword evidence="3 8" id="KW-0378">Hydrolase</keyword>
<dbReference type="Gene3D" id="2.60.40.10">
    <property type="entry name" value="Immunoglobulins"/>
    <property type="match status" value="2"/>
</dbReference>
<dbReference type="SUPFAM" id="SSF51445">
    <property type="entry name" value="(Trans)glycosidases"/>
    <property type="match status" value="1"/>
</dbReference>
<name>A0AAN2BM07_9GAMM</name>
<comment type="catalytic activity">
    <reaction evidence="1">
        <text>Hydrolysis of terminal, non-reducing beta-D-mannose residues in beta-D-mannosides.</text>
        <dbReference type="EC" id="3.2.1.25"/>
    </reaction>
</comment>
<dbReference type="SUPFAM" id="SSF49303">
    <property type="entry name" value="beta-Galactosidase/glucuronidase domain"/>
    <property type="match status" value="2"/>
</dbReference>
<organism evidence="8 9">
    <name type="scientific">Marinagarivorans cellulosilyticus</name>
    <dbReference type="NCBI Taxonomy" id="2721545"/>
    <lineage>
        <taxon>Bacteria</taxon>
        <taxon>Pseudomonadati</taxon>
        <taxon>Pseudomonadota</taxon>
        <taxon>Gammaproteobacteria</taxon>
        <taxon>Cellvibrionales</taxon>
        <taxon>Cellvibrionaceae</taxon>
        <taxon>Marinagarivorans</taxon>
    </lineage>
</organism>
<dbReference type="InterPro" id="IPR036156">
    <property type="entry name" value="Beta-gal/glucu_dom_sf"/>
</dbReference>
<dbReference type="Pfam" id="PF22666">
    <property type="entry name" value="Glyco_hydro_2_N2"/>
    <property type="match status" value="1"/>
</dbReference>
<keyword evidence="4" id="KW-0325">Glycoprotein</keyword>
<evidence type="ECO:0000313" key="9">
    <source>
        <dbReference type="Proteomes" id="UP001320119"/>
    </source>
</evidence>
<dbReference type="InterPro" id="IPR050887">
    <property type="entry name" value="Beta-mannosidase_GH2"/>
</dbReference>
<dbReference type="InterPro" id="IPR008979">
    <property type="entry name" value="Galactose-bd-like_sf"/>
</dbReference>
<dbReference type="Gene3D" id="3.20.20.80">
    <property type="entry name" value="Glycosidases"/>
    <property type="match status" value="1"/>
</dbReference>
<dbReference type="Gene3D" id="2.60.120.260">
    <property type="entry name" value="Galactose-binding domain-like"/>
    <property type="match status" value="1"/>
</dbReference>
<dbReference type="KEGG" id="marq:MARGE09_P3803"/>
<keyword evidence="9" id="KW-1185">Reference proteome</keyword>
<gene>
    <name evidence="8" type="ORF">MARGE09_P3803</name>
</gene>
<evidence type="ECO:0000259" key="7">
    <source>
        <dbReference type="Pfam" id="PF22666"/>
    </source>
</evidence>
<evidence type="ECO:0000256" key="2">
    <source>
        <dbReference type="ARBA" id="ARBA00012754"/>
    </source>
</evidence>
<evidence type="ECO:0000256" key="3">
    <source>
        <dbReference type="ARBA" id="ARBA00022801"/>
    </source>
</evidence>
<evidence type="ECO:0000313" key="8">
    <source>
        <dbReference type="EMBL" id="BCD99601.1"/>
    </source>
</evidence>
<evidence type="ECO:0000256" key="1">
    <source>
        <dbReference type="ARBA" id="ARBA00000829"/>
    </source>
</evidence>
<dbReference type="RefSeq" id="WP_236984867.1">
    <property type="nucleotide sequence ID" value="NZ_AP023086.1"/>
</dbReference>
<feature type="domain" description="Beta-mannosidase-like galactose-binding" evidence="7">
    <location>
        <begin position="75"/>
        <end position="193"/>
    </location>
</feature>
<protein>
    <recommendedName>
        <fullName evidence="2">beta-mannosidase</fullName>
        <ecNumber evidence="2">3.2.1.25</ecNumber>
    </recommendedName>
</protein>
<sequence>MNTPQNASAALAATPFNVVATAGTCVTAIAQSAWSSIAIAPNTATEPAQLETITQTWSPGLDAFAAQGISATERENYDVWYRCGFSLDDISQCETRLRFEGLATVAEVWLNGIRLLQSDNMFVQHQLSISAVSQTENTLYIRILALTPLLNARKPRPKWRTPFVNHKNLSWFRTSQIGRIPTWSPPPAIIGPWLPVSVIQLRTLTLNACQLQCSIEGNQGVVNANIELHALNGKSIDSVQLQVGSQKALLIKAQANGDKQPRYTGQLTLSNVQTWWPHTHGEPARYDAALIVTIDGQQHIIDCDPLGFRTLAWSNLAAALNTKGQFKEDFGLTLNGEKIFCRGACWTPLNIHNTHTSEAQYKEALLQLRDAGINMLRISGTFYYEQDVFYRLCDELGILVWQDFMFARLAYPFENEAFYASAIAEATQVLQRLHFRPSLAILCGNTEIEQQTAMLGLPLEGELHNFFRKSLADLCSEIAPATAYWPSSPAGGDLPFKVTQGVSHYFGVGGYQRGLEDAQLNSPQFASECLAFSNVPENPGLKPFLPDQAGFPTHPDYKAGVARDVSSGWDFADISDHYIERLFHVDTRQLRYQDPQRYFQLSRIACGEIMSKVYGLWRRESSACNGALIWFLRDLQKGAGWGLIDSEGKAKSVYYYLKRAWAPLGLWFVDEGLNGVSLNLSHEKDIPLNSELEIIRYQANGHIALSQKVPVNLTGRGHQQWNVEALLQQFFDISYAYKFGPKEYMLIHARLWSKTDADAGSSQVLNECFYYPSDMGLQLQAEPELESTAVANNTGYSLTVSAKNFARAVAINAYPYTPSDNYFDLAPNSCRTIELQAPAEPKPLRGSIAVFNSLKTHTINIQQK</sequence>
<reference evidence="8 9" key="1">
    <citation type="journal article" date="2022" name="IScience">
        <title>An ultrasensitive nanofiber-based assay for enzymatic hydrolysis and deep-sea microbial degradation of cellulose.</title>
        <authorList>
            <person name="Tsudome M."/>
            <person name="Tachioka M."/>
            <person name="Miyazaki M."/>
            <person name="Uchimura K."/>
            <person name="Tsuda M."/>
            <person name="Takaki Y."/>
            <person name="Deguchi S."/>
        </authorList>
    </citation>
    <scope>NUCLEOTIDE SEQUENCE [LARGE SCALE GENOMIC DNA]</scope>
    <source>
        <strain evidence="8 9">GE09</strain>
    </source>
</reference>
<dbReference type="GO" id="GO:0006516">
    <property type="term" value="P:glycoprotein catabolic process"/>
    <property type="evidence" value="ECO:0007669"/>
    <property type="project" value="TreeGrafter"/>
</dbReference>
<feature type="domain" description="Beta-mannosidase Ig-fold" evidence="6">
    <location>
        <begin position="782"/>
        <end position="845"/>
    </location>
</feature>
<dbReference type="Proteomes" id="UP001320119">
    <property type="component" value="Chromosome"/>
</dbReference>
<dbReference type="EMBL" id="AP023086">
    <property type="protein sequence ID" value="BCD99601.1"/>
    <property type="molecule type" value="Genomic_DNA"/>
</dbReference>
<dbReference type="EC" id="3.2.1.25" evidence="2"/>